<dbReference type="Proteomes" id="UP000078103">
    <property type="component" value="Unassembled WGS sequence"/>
</dbReference>
<evidence type="ECO:0000313" key="1">
    <source>
        <dbReference type="EMBL" id="OAM23817.1"/>
    </source>
</evidence>
<reference evidence="2" key="1">
    <citation type="submission" date="2016-05" db="EMBL/GenBank/DDBJ databases">
        <title>Draft genome of Corynebacterium afermentans subsp. afermentans LCDC 88199T.</title>
        <authorList>
            <person name="Bernier A.-M."/>
            <person name="Bernard K."/>
        </authorList>
    </citation>
    <scope>NUCLEOTIDE SEQUENCE [LARGE SCALE GENOMIC DNA]</scope>
    <source>
        <strain evidence="2">NML120819</strain>
    </source>
</reference>
<protein>
    <submittedName>
        <fullName evidence="1">Uncharacterized protein</fullName>
    </submittedName>
</protein>
<accession>A0A1A9RR52</accession>
<dbReference type="AlphaFoldDB" id="A0A1A9RR52"/>
<evidence type="ECO:0000313" key="2">
    <source>
        <dbReference type="Proteomes" id="UP000078103"/>
    </source>
</evidence>
<comment type="caution">
    <text evidence="1">The sequence shown here is derived from an EMBL/GenBank/DDBJ whole genome shotgun (WGS) entry which is preliminary data.</text>
</comment>
<sequence>MAKELSIFYEQGAKELAKNGKSSRRSIQSIELIAGAANLTLLGLSMKDGFSIRKPKQKSTPLHV</sequence>
<name>A0A1A9RR52_EIKCO</name>
<proteinExistence type="predicted"/>
<organism evidence="1 2">
    <name type="scientific">Eikenella corrodens</name>
    <dbReference type="NCBI Taxonomy" id="539"/>
    <lineage>
        <taxon>Bacteria</taxon>
        <taxon>Pseudomonadati</taxon>
        <taxon>Pseudomonadota</taxon>
        <taxon>Betaproteobacteria</taxon>
        <taxon>Neisseriales</taxon>
        <taxon>Neisseriaceae</taxon>
        <taxon>Eikenella</taxon>
    </lineage>
</organism>
<gene>
    <name evidence="1" type="ORF">A7P89_02705</name>
</gene>
<dbReference type="RefSeq" id="WP_064105270.1">
    <property type="nucleotide sequence ID" value="NZ_LXSH01000011.1"/>
</dbReference>
<dbReference type="EMBL" id="LXSH01000011">
    <property type="protein sequence ID" value="OAM23817.1"/>
    <property type="molecule type" value="Genomic_DNA"/>
</dbReference>